<organism evidence="2 3">
    <name type="scientific">Eleginops maclovinus</name>
    <name type="common">Patagonian blennie</name>
    <name type="synonym">Eleginus maclovinus</name>
    <dbReference type="NCBI Taxonomy" id="56733"/>
    <lineage>
        <taxon>Eukaryota</taxon>
        <taxon>Metazoa</taxon>
        <taxon>Chordata</taxon>
        <taxon>Craniata</taxon>
        <taxon>Vertebrata</taxon>
        <taxon>Euteleostomi</taxon>
        <taxon>Actinopterygii</taxon>
        <taxon>Neopterygii</taxon>
        <taxon>Teleostei</taxon>
        <taxon>Neoteleostei</taxon>
        <taxon>Acanthomorphata</taxon>
        <taxon>Eupercaria</taxon>
        <taxon>Perciformes</taxon>
        <taxon>Notothenioidei</taxon>
        <taxon>Eleginopidae</taxon>
        <taxon>Eleginops</taxon>
    </lineage>
</organism>
<sequence length="102" mass="11385">MQCSANRAGREYSACKSYLSPNNPAKRTKKEETQSNKPDLDTSSWLETFLIINSCLWVTRPATQHKAAPQLSVYLVFHFQGRPSLNAQSESNQACFASQTTA</sequence>
<feature type="compositionally biased region" description="Basic and acidic residues" evidence="1">
    <location>
        <begin position="29"/>
        <end position="40"/>
    </location>
</feature>
<reference evidence="2 3" key="1">
    <citation type="journal article" date="2023" name="Genes (Basel)">
        <title>Chromosome-Level Genome Assembly and Circadian Gene Repertoire of the Patagonia Blennie Eleginops maclovinus-The Closest Ancestral Proxy of Antarctic Cryonotothenioids.</title>
        <authorList>
            <person name="Cheng C.C."/>
            <person name="Rivera-Colon A.G."/>
            <person name="Minhas B.F."/>
            <person name="Wilson L."/>
            <person name="Rayamajhi N."/>
            <person name="Vargas-Chacoff L."/>
            <person name="Catchen J.M."/>
        </authorList>
    </citation>
    <scope>NUCLEOTIDE SEQUENCE [LARGE SCALE GENOMIC DNA]</scope>
    <source>
        <strain evidence="2">JMC-PN-2008</strain>
    </source>
</reference>
<gene>
    <name evidence="2" type="ORF">PBY51_024747</name>
</gene>
<name>A0AAN8APC0_ELEMC</name>
<feature type="region of interest" description="Disordered" evidence="1">
    <location>
        <begin position="1"/>
        <end position="40"/>
    </location>
</feature>
<protein>
    <submittedName>
        <fullName evidence="2">Uncharacterized protein</fullName>
    </submittedName>
</protein>
<dbReference type="EMBL" id="JAUZQC010000006">
    <property type="protein sequence ID" value="KAK5870086.1"/>
    <property type="molecule type" value="Genomic_DNA"/>
</dbReference>
<proteinExistence type="predicted"/>
<dbReference type="Proteomes" id="UP001346869">
    <property type="component" value="Unassembled WGS sequence"/>
</dbReference>
<evidence type="ECO:0000313" key="2">
    <source>
        <dbReference type="EMBL" id="KAK5870086.1"/>
    </source>
</evidence>
<evidence type="ECO:0000256" key="1">
    <source>
        <dbReference type="SAM" id="MobiDB-lite"/>
    </source>
</evidence>
<accession>A0AAN8APC0</accession>
<evidence type="ECO:0000313" key="3">
    <source>
        <dbReference type="Proteomes" id="UP001346869"/>
    </source>
</evidence>
<keyword evidence="3" id="KW-1185">Reference proteome</keyword>
<comment type="caution">
    <text evidence="2">The sequence shown here is derived from an EMBL/GenBank/DDBJ whole genome shotgun (WGS) entry which is preliminary data.</text>
</comment>
<dbReference type="AlphaFoldDB" id="A0AAN8APC0"/>
<reference evidence="2 3" key="2">
    <citation type="journal article" date="2023" name="Mol. Biol. Evol.">
        <title>Genomics of Secondarily Temperate Adaptation in the Only Non-Antarctic Icefish.</title>
        <authorList>
            <person name="Rivera-Colon A.G."/>
            <person name="Rayamajhi N."/>
            <person name="Minhas B.F."/>
            <person name="Madrigal G."/>
            <person name="Bilyk K.T."/>
            <person name="Yoon V."/>
            <person name="Hune M."/>
            <person name="Gregory S."/>
            <person name="Cheng C.H.C."/>
            <person name="Catchen J.M."/>
        </authorList>
    </citation>
    <scope>NUCLEOTIDE SEQUENCE [LARGE SCALE GENOMIC DNA]</scope>
    <source>
        <strain evidence="2">JMC-PN-2008</strain>
    </source>
</reference>